<dbReference type="InterPro" id="IPR027417">
    <property type="entry name" value="P-loop_NTPase"/>
</dbReference>
<dbReference type="Gramene" id="AET4Gv20444100.4">
    <property type="protein sequence ID" value="AET4Gv20444100.4"/>
    <property type="gene ID" value="AET4Gv20444100"/>
</dbReference>
<dbReference type="SUPFAM" id="SSF52540">
    <property type="entry name" value="P-loop containing nucleoside triphosphate hydrolases"/>
    <property type="match status" value="1"/>
</dbReference>
<sequence>MFSYALRSCRWMICRGYQVVAPILQLKVSNGCFSWDGSPEIPTLKDLNFQDQQGMRVAVYGMIGSGKSSLLFYSLWDDRLSVRCQSY</sequence>
<dbReference type="Gramene" id="AET4Gv20444100.7">
    <property type="protein sequence ID" value="AET4Gv20444100.7"/>
    <property type="gene ID" value="AET4Gv20444100"/>
</dbReference>
<keyword evidence="2" id="KW-1185">Reference proteome</keyword>
<dbReference type="Gramene" id="AET4Gv20444100.5">
    <property type="protein sequence ID" value="AET4Gv20444100.5"/>
    <property type="gene ID" value="AET4Gv20444100"/>
</dbReference>
<dbReference type="EnsemblPlants" id="AET4Gv20444100.1">
    <property type="protein sequence ID" value="AET4Gv20444100.1"/>
    <property type="gene ID" value="AET4Gv20444100"/>
</dbReference>
<dbReference type="STRING" id="200361.A0A453I4J8"/>
<protein>
    <submittedName>
        <fullName evidence="1">Uncharacterized protein</fullName>
    </submittedName>
</protein>
<evidence type="ECO:0000313" key="1">
    <source>
        <dbReference type="EnsemblPlants" id="AET4Gv20444100.8"/>
    </source>
</evidence>
<name>A0A453I4J8_AEGTS</name>
<dbReference type="EnsemblPlants" id="AET4Gv20444100.6">
    <property type="protein sequence ID" value="AET4Gv20444100.6"/>
    <property type="gene ID" value="AET4Gv20444100"/>
</dbReference>
<dbReference type="EnsemblPlants" id="AET4Gv20444100.7">
    <property type="protein sequence ID" value="AET4Gv20444100.7"/>
    <property type="gene ID" value="AET4Gv20444100"/>
</dbReference>
<dbReference type="EnsemblPlants" id="AET4Gv20444100.8">
    <property type="protein sequence ID" value="AET4Gv20444100.8"/>
    <property type="gene ID" value="AET4Gv20444100"/>
</dbReference>
<reference evidence="2" key="2">
    <citation type="journal article" date="2017" name="Nat. Plants">
        <title>The Aegilops tauschii genome reveals multiple impacts of transposons.</title>
        <authorList>
            <person name="Zhao G."/>
            <person name="Zou C."/>
            <person name="Li K."/>
            <person name="Wang K."/>
            <person name="Li T."/>
            <person name="Gao L."/>
            <person name="Zhang X."/>
            <person name="Wang H."/>
            <person name="Yang Z."/>
            <person name="Liu X."/>
            <person name="Jiang W."/>
            <person name="Mao L."/>
            <person name="Kong X."/>
            <person name="Jiao Y."/>
            <person name="Jia J."/>
        </authorList>
    </citation>
    <scope>NUCLEOTIDE SEQUENCE [LARGE SCALE GENOMIC DNA]</scope>
    <source>
        <strain evidence="2">cv. AL8/78</strain>
    </source>
</reference>
<reference evidence="1" key="4">
    <citation type="submission" date="2019-03" db="UniProtKB">
        <authorList>
            <consortium name="EnsemblPlants"/>
        </authorList>
    </citation>
    <scope>IDENTIFICATION</scope>
</reference>
<dbReference type="Gramene" id="AET4Gv20444100.8">
    <property type="protein sequence ID" value="AET4Gv20444100.8"/>
    <property type="gene ID" value="AET4Gv20444100"/>
</dbReference>
<dbReference type="Gramene" id="AET4Gv20444100.2">
    <property type="protein sequence ID" value="AET4Gv20444100.2"/>
    <property type="gene ID" value="AET4Gv20444100"/>
</dbReference>
<dbReference type="Gramene" id="AET4Gv20444100.6">
    <property type="protein sequence ID" value="AET4Gv20444100.6"/>
    <property type="gene ID" value="AET4Gv20444100"/>
</dbReference>
<dbReference type="EnsemblPlants" id="AET4Gv20444100.5">
    <property type="protein sequence ID" value="AET4Gv20444100.5"/>
    <property type="gene ID" value="AET4Gv20444100"/>
</dbReference>
<dbReference type="EnsemblPlants" id="AET4Gv20444100.3">
    <property type="protein sequence ID" value="AET4Gv20444100.3"/>
    <property type="gene ID" value="AET4Gv20444100"/>
</dbReference>
<proteinExistence type="predicted"/>
<evidence type="ECO:0000313" key="2">
    <source>
        <dbReference type="Proteomes" id="UP000015105"/>
    </source>
</evidence>
<dbReference type="Gramene" id="AET4Gv20444100.3">
    <property type="protein sequence ID" value="AET4Gv20444100.3"/>
    <property type="gene ID" value="AET4Gv20444100"/>
</dbReference>
<dbReference type="AlphaFoldDB" id="A0A453I4J8"/>
<accession>A0A453I4J8</accession>
<dbReference type="Proteomes" id="UP000015105">
    <property type="component" value="Chromosome 4D"/>
</dbReference>
<reference evidence="2" key="1">
    <citation type="journal article" date="2014" name="Science">
        <title>Ancient hybridizations among the ancestral genomes of bread wheat.</title>
        <authorList>
            <consortium name="International Wheat Genome Sequencing Consortium,"/>
            <person name="Marcussen T."/>
            <person name="Sandve S.R."/>
            <person name="Heier L."/>
            <person name="Spannagl M."/>
            <person name="Pfeifer M."/>
            <person name="Jakobsen K.S."/>
            <person name="Wulff B.B."/>
            <person name="Steuernagel B."/>
            <person name="Mayer K.F."/>
            <person name="Olsen O.A."/>
        </authorList>
    </citation>
    <scope>NUCLEOTIDE SEQUENCE [LARGE SCALE GENOMIC DNA]</scope>
    <source>
        <strain evidence="2">cv. AL8/78</strain>
    </source>
</reference>
<dbReference type="EnsemblPlants" id="AET4Gv20444100.2">
    <property type="protein sequence ID" value="AET4Gv20444100.2"/>
    <property type="gene ID" value="AET4Gv20444100"/>
</dbReference>
<reference evidence="1" key="3">
    <citation type="journal article" date="2017" name="Nature">
        <title>Genome sequence of the progenitor of the wheat D genome Aegilops tauschii.</title>
        <authorList>
            <person name="Luo M.C."/>
            <person name="Gu Y.Q."/>
            <person name="Puiu D."/>
            <person name="Wang H."/>
            <person name="Twardziok S.O."/>
            <person name="Deal K.R."/>
            <person name="Huo N."/>
            <person name="Zhu T."/>
            <person name="Wang L."/>
            <person name="Wang Y."/>
            <person name="McGuire P.E."/>
            <person name="Liu S."/>
            <person name="Long H."/>
            <person name="Ramasamy R.K."/>
            <person name="Rodriguez J.C."/>
            <person name="Van S.L."/>
            <person name="Yuan L."/>
            <person name="Wang Z."/>
            <person name="Xia Z."/>
            <person name="Xiao L."/>
            <person name="Anderson O.D."/>
            <person name="Ouyang S."/>
            <person name="Liang Y."/>
            <person name="Zimin A.V."/>
            <person name="Pertea G."/>
            <person name="Qi P."/>
            <person name="Bennetzen J.L."/>
            <person name="Dai X."/>
            <person name="Dawson M.W."/>
            <person name="Muller H.G."/>
            <person name="Kugler K."/>
            <person name="Rivarola-Duarte L."/>
            <person name="Spannagl M."/>
            <person name="Mayer K.F.X."/>
            <person name="Lu F.H."/>
            <person name="Bevan M.W."/>
            <person name="Leroy P."/>
            <person name="Li P."/>
            <person name="You F.M."/>
            <person name="Sun Q."/>
            <person name="Liu Z."/>
            <person name="Lyons E."/>
            <person name="Wicker T."/>
            <person name="Salzberg S.L."/>
            <person name="Devos K.M."/>
            <person name="Dvorak J."/>
        </authorList>
    </citation>
    <scope>NUCLEOTIDE SEQUENCE [LARGE SCALE GENOMIC DNA]</scope>
    <source>
        <strain evidence="1">cv. AL8/78</strain>
    </source>
</reference>
<organism evidence="1 2">
    <name type="scientific">Aegilops tauschii subsp. strangulata</name>
    <name type="common">Goatgrass</name>
    <dbReference type="NCBI Taxonomy" id="200361"/>
    <lineage>
        <taxon>Eukaryota</taxon>
        <taxon>Viridiplantae</taxon>
        <taxon>Streptophyta</taxon>
        <taxon>Embryophyta</taxon>
        <taxon>Tracheophyta</taxon>
        <taxon>Spermatophyta</taxon>
        <taxon>Magnoliopsida</taxon>
        <taxon>Liliopsida</taxon>
        <taxon>Poales</taxon>
        <taxon>Poaceae</taxon>
        <taxon>BOP clade</taxon>
        <taxon>Pooideae</taxon>
        <taxon>Triticodae</taxon>
        <taxon>Triticeae</taxon>
        <taxon>Triticinae</taxon>
        <taxon>Aegilops</taxon>
    </lineage>
</organism>
<dbReference type="Gramene" id="AET4Gv20444100.1">
    <property type="protein sequence ID" value="AET4Gv20444100.1"/>
    <property type="gene ID" value="AET4Gv20444100"/>
</dbReference>
<reference evidence="1" key="5">
    <citation type="journal article" date="2021" name="G3 (Bethesda)">
        <title>Aegilops tauschii genome assembly Aet v5.0 features greater sequence contiguity and improved annotation.</title>
        <authorList>
            <person name="Wang L."/>
            <person name="Zhu T."/>
            <person name="Rodriguez J.C."/>
            <person name="Deal K.R."/>
            <person name="Dubcovsky J."/>
            <person name="McGuire P.E."/>
            <person name="Lux T."/>
            <person name="Spannagl M."/>
            <person name="Mayer K.F.X."/>
            <person name="Baldrich P."/>
            <person name="Meyers B.C."/>
            <person name="Huo N."/>
            <person name="Gu Y.Q."/>
            <person name="Zhou H."/>
            <person name="Devos K.M."/>
            <person name="Bennetzen J.L."/>
            <person name="Unver T."/>
            <person name="Budak H."/>
            <person name="Gulick P.J."/>
            <person name="Galiba G."/>
            <person name="Kalapos B."/>
            <person name="Nelson D.R."/>
            <person name="Li P."/>
            <person name="You F.M."/>
            <person name="Luo M.C."/>
            <person name="Dvorak J."/>
        </authorList>
    </citation>
    <scope>NUCLEOTIDE SEQUENCE [LARGE SCALE GENOMIC DNA]</scope>
    <source>
        <strain evidence="1">cv. AL8/78</strain>
    </source>
</reference>
<dbReference type="EnsemblPlants" id="AET4Gv20444100.4">
    <property type="protein sequence ID" value="AET4Gv20444100.4"/>
    <property type="gene ID" value="AET4Gv20444100"/>
</dbReference>
<dbReference type="Gene3D" id="3.40.50.300">
    <property type="entry name" value="P-loop containing nucleotide triphosphate hydrolases"/>
    <property type="match status" value="1"/>
</dbReference>